<comment type="similarity">
    <text evidence="2 12">Belongs to the CybS family.</text>
</comment>
<dbReference type="CDD" id="cd03496">
    <property type="entry name" value="SQR_TypeC_CybS"/>
    <property type="match status" value="1"/>
</dbReference>
<keyword evidence="5 12" id="KW-0999">Mitochondrion inner membrane</keyword>
<evidence type="ECO:0000256" key="8">
    <source>
        <dbReference type="ARBA" id="ARBA00023128"/>
    </source>
</evidence>
<evidence type="ECO:0000256" key="4">
    <source>
        <dbReference type="ARBA" id="ARBA00022692"/>
    </source>
</evidence>
<evidence type="ECO:0000256" key="11">
    <source>
        <dbReference type="PIRSR" id="PIRSR607992-2"/>
    </source>
</evidence>
<dbReference type="EMBL" id="JAGSXJ010000019">
    <property type="protein sequence ID" value="KAH6681090.1"/>
    <property type="molecule type" value="Genomic_DNA"/>
</dbReference>
<evidence type="ECO:0000256" key="3">
    <source>
        <dbReference type="ARBA" id="ARBA00022448"/>
    </source>
</evidence>
<keyword evidence="6 12" id="KW-0809">Transit peptide</keyword>
<evidence type="ECO:0000256" key="6">
    <source>
        <dbReference type="ARBA" id="ARBA00022946"/>
    </source>
</evidence>
<keyword evidence="3" id="KW-0813">Transport</keyword>
<dbReference type="PANTHER" id="PTHR13337">
    <property type="entry name" value="SUCCINATE DEHYDROGENASE"/>
    <property type="match status" value="1"/>
</dbReference>
<evidence type="ECO:0000256" key="1">
    <source>
        <dbReference type="ARBA" id="ARBA00004448"/>
    </source>
</evidence>
<evidence type="ECO:0000313" key="13">
    <source>
        <dbReference type="EMBL" id="KAH6681090.1"/>
    </source>
</evidence>
<sequence>MASIMRPGLLRQSAMAARMARTPAVRAAAFHTTAKRELLPAGPQVIHGTVNDPVTVPEPSPSHGSYHWTFERVLAAGLVPLTIAPFAAGSLNPVMDAILGTSILVHSHMGIQAVFIDYVSTKHYPRLRKFVIWSLNAATALVGLALYEFETNDVGITEAIKRVWTA</sequence>
<feature type="binding site" evidence="10">
    <location>
        <position position="118"/>
    </location>
    <ligand>
        <name>a ubiquinone</name>
        <dbReference type="ChEBI" id="CHEBI:16389"/>
        <note>ligand shared with IP/SDHB</note>
    </ligand>
</feature>
<accession>A0A9P8V8A4</accession>
<dbReference type="PANTHER" id="PTHR13337:SF2">
    <property type="entry name" value="SUCCINATE DEHYDROGENASE [UBIQUINONE] CYTOCHROME B SMALL SUBUNIT, MITOCHONDRIAL"/>
    <property type="match status" value="1"/>
</dbReference>
<evidence type="ECO:0000256" key="9">
    <source>
        <dbReference type="ARBA" id="ARBA00023136"/>
    </source>
</evidence>
<keyword evidence="4" id="KW-0812">Transmembrane</keyword>
<keyword evidence="8 12" id="KW-0496">Mitochondrion</keyword>
<dbReference type="GO" id="GO:0046872">
    <property type="term" value="F:metal ion binding"/>
    <property type="evidence" value="ECO:0007669"/>
    <property type="project" value="UniProtKB-KW"/>
</dbReference>
<dbReference type="SUPFAM" id="SSF81343">
    <property type="entry name" value="Fumarate reductase respiratory complex transmembrane subunits"/>
    <property type="match status" value="1"/>
</dbReference>
<dbReference type="AlphaFoldDB" id="A0A9P8V8A4"/>
<dbReference type="Pfam" id="PF05328">
    <property type="entry name" value="CybS"/>
    <property type="match status" value="1"/>
</dbReference>
<dbReference type="OrthoDB" id="18577at2759"/>
<dbReference type="GO" id="GO:0098796">
    <property type="term" value="C:membrane protein complex"/>
    <property type="evidence" value="ECO:0007669"/>
    <property type="project" value="UniProtKB-ARBA"/>
</dbReference>
<dbReference type="FunFam" id="1.20.1300.10:FF:000007">
    <property type="entry name" value="Succinate dehydrogenase [ubiquinone] cytochrome b small subunit"/>
    <property type="match status" value="1"/>
</dbReference>
<comment type="caution">
    <text evidence="13">The sequence shown here is derived from an EMBL/GenBank/DDBJ whole genome shotgun (WGS) entry which is preliminary data.</text>
</comment>
<dbReference type="Gene3D" id="1.20.1300.10">
    <property type="entry name" value="Fumarate reductase/succinate dehydrogenase, transmembrane subunit"/>
    <property type="match status" value="1"/>
</dbReference>
<organism evidence="13 14">
    <name type="scientific">Plectosphaerella plurivora</name>
    <dbReference type="NCBI Taxonomy" id="936078"/>
    <lineage>
        <taxon>Eukaryota</taxon>
        <taxon>Fungi</taxon>
        <taxon>Dikarya</taxon>
        <taxon>Ascomycota</taxon>
        <taxon>Pezizomycotina</taxon>
        <taxon>Sordariomycetes</taxon>
        <taxon>Hypocreomycetidae</taxon>
        <taxon>Glomerellales</taxon>
        <taxon>Plectosphaerellaceae</taxon>
        <taxon>Plectosphaerella</taxon>
    </lineage>
</organism>
<dbReference type="Proteomes" id="UP000770015">
    <property type="component" value="Unassembled WGS sequence"/>
</dbReference>
<keyword evidence="7" id="KW-1133">Transmembrane helix</keyword>
<dbReference type="GO" id="GO:0048039">
    <property type="term" value="F:ubiquinone binding"/>
    <property type="evidence" value="ECO:0007669"/>
    <property type="project" value="TreeGrafter"/>
</dbReference>
<reference evidence="13" key="1">
    <citation type="journal article" date="2021" name="Nat. Commun.">
        <title>Genetic determinants of endophytism in the Arabidopsis root mycobiome.</title>
        <authorList>
            <person name="Mesny F."/>
            <person name="Miyauchi S."/>
            <person name="Thiergart T."/>
            <person name="Pickel B."/>
            <person name="Atanasova L."/>
            <person name="Karlsson M."/>
            <person name="Huettel B."/>
            <person name="Barry K.W."/>
            <person name="Haridas S."/>
            <person name="Chen C."/>
            <person name="Bauer D."/>
            <person name="Andreopoulos W."/>
            <person name="Pangilinan J."/>
            <person name="LaButti K."/>
            <person name="Riley R."/>
            <person name="Lipzen A."/>
            <person name="Clum A."/>
            <person name="Drula E."/>
            <person name="Henrissat B."/>
            <person name="Kohler A."/>
            <person name="Grigoriev I.V."/>
            <person name="Martin F.M."/>
            <person name="Hacquard S."/>
        </authorList>
    </citation>
    <scope>NUCLEOTIDE SEQUENCE</scope>
    <source>
        <strain evidence="13">MPI-SDFR-AT-0117</strain>
    </source>
</reference>
<dbReference type="GO" id="GO:0006099">
    <property type="term" value="P:tricarboxylic acid cycle"/>
    <property type="evidence" value="ECO:0007669"/>
    <property type="project" value="TreeGrafter"/>
</dbReference>
<name>A0A9P8V8A4_9PEZI</name>
<evidence type="ECO:0000256" key="7">
    <source>
        <dbReference type="ARBA" id="ARBA00022989"/>
    </source>
</evidence>
<evidence type="ECO:0000256" key="10">
    <source>
        <dbReference type="PIRSR" id="PIRSR607992-1"/>
    </source>
</evidence>
<dbReference type="GO" id="GO:0006121">
    <property type="term" value="P:mitochondrial electron transport, succinate to ubiquinone"/>
    <property type="evidence" value="ECO:0007669"/>
    <property type="project" value="TreeGrafter"/>
</dbReference>
<evidence type="ECO:0000313" key="14">
    <source>
        <dbReference type="Proteomes" id="UP000770015"/>
    </source>
</evidence>
<feature type="binding site" description="axial binding residue" evidence="11">
    <location>
        <position position="106"/>
    </location>
    <ligand>
        <name>heme b</name>
        <dbReference type="ChEBI" id="CHEBI:60344"/>
        <note>ligand shared with SDHC</note>
    </ligand>
    <ligandPart>
        <name>Fe</name>
        <dbReference type="ChEBI" id="CHEBI:18248"/>
    </ligandPart>
</feature>
<protein>
    <recommendedName>
        <fullName evidence="12">Succinate dehydrogenase [ubiquinone] cytochrome b small subunit</fullName>
    </recommendedName>
</protein>
<dbReference type="InterPro" id="IPR034804">
    <property type="entry name" value="SQR/QFR_C/D"/>
</dbReference>
<proteinExistence type="inferred from homology"/>
<comment type="subcellular location">
    <subcellularLocation>
        <location evidence="1 12">Mitochondrion inner membrane</location>
        <topology evidence="1 12">Multi-pass membrane protein</topology>
    </subcellularLocation>
</comment>
<gene>
    <name evidence="13" type="ORF">F5X68DRAFT_211857</name>
</gene>
<dbReference type="GO" id="GO:0005743">
    <property type="term" value="C:mitochondrial inner membrane"/>
    <property type="evidence" value="ECO:0007669"/>
    <property type="project" value="UniProtKB-SubCell"/>
</dbReference>
<keyword evidence="11" id="KW-0479">Metal-binding</keyword>
<evidence type="ECO:0000256" key="5">
    <source>
        <dbReference type="ARBA" id="ARBA00022792"/>
    </source>
</evidence>
<evidence type="ECO:0000256" key="12">
    <source>
        <dbReference type="RuleBase" id="RU364031"/>
    </source>
</evidence>
<dbReference type="InterPro" id="IPR007992">
    <property type="entry name" value="CybS"/>
</dbReference>
<evidence type="ECO:0000256" key="2">
    <source>
        <dbReference type="ARBA" id="ARBA00007294"/>
    </source>
</evidence>
<keyword evidence="14" id="KW-1185">Reference proteome</keyword>
<keyword evidence="11" id="KW-0408">Iron</keyword>
<dbReference type="GO" id="GO:0020037">
    <property type="term" value="F:heme binding"/>
    <property type="evidence" value="ECO:0007669"/>
    <property type="project" value="TreeGrafter"/>
</dbReference>
<keyword evidence="9 12" id="KW-0472">Membrane</keyword>